<proteinExistence type="predicted"/>
<dbReference type="Proteomes" id="UP000887565">
    <property type="component" value="Unplaced"/>
</dbReference>
<evidence type="ECO:0000313" key="2">
    <source>
        <dbReference type="WBParaSite" id="nRc.2.0.1.t43341-RA"/>
    </source>
</evidence>
<name>A0A915KX04_ROMCU</name>
<dbReference type="WBParaSite" id="nRc.2.0.1.t43341-RA">
    <property type="protein sequence ID" value="nRc.2.0.1.t43341-RA"/>
    <property type="gene ID" value="nRc.2.0.1.g43341"/>
</dbReference>
<protein>
    <submittedName>
        <fullName evidence="2">Uncharacterized protein</fullName>
    </submittedName>
</protein>
<accession>A0A915KX04</accession>
<dbReference type="AlphaFoldDB" id="A0A915KX04"/>
<organism evidence="1 2">
    <name type="scientific">Romanomermis culicivorax</name>
    <name type="common">Nematode worm</name>
    <dbReference type="NCBI Taxonomy" id="13658"/>
    <lineage>
        <taxon>Eukaryota</taxon>
        <taxon>Metazoa</taxon>
        <taxon>Ecdysozoa</taxon>
        <taxon>Nematoda</taxon>
        <taxon>Enoplea</taxon>
        <taxon>Dorylaimia</taxon>
        <taxon>Mermithida</taxon>
        <taxon>Mermithoidea</taxon>
        <taxon>Mermithidae</taxon>
        <taxon>Romanomermis</taxon>
    </lineage>
</organism>
<keyword evidence="1" id="KW-1185">Reference proteome</keyword>
<sequence>MKKKFKNITVPTKSPLPYSSTSSLEPSSLVSTEHCIFLIWTAKFFFKKRLNHRNQRRNFPTSVGHLVLKSKVVEFSIEGYTRITSSGGKSESEMEVSASKKAAGGLFVGLRSKSCVHLIIFVPISKYLPPGYSQQSFTFPHFRLSVRRPAISEAFDLRIYDSATTLQTFYTFLNCQKEKSSHSLTSICSKTTPTAPKMVRKPDLNFNTMCWTLMATEIKKKICRIIGRTKALDFGEISPVLKQESSTIDKATHHNYADGE</sequence>
<evidence type="ECO:0000313" key="1">
    <source>
        <dbReference type="Proteomes" id="UP000887565"/>
    </source>
</evidence>
<reference evidence="2" key="1">
    <citation type="submission" date="2022-11" db="UniProtKB">
        <authorList>
            <consortium name="WormBaseParasite"/>
        </authorList>
    </citation>
    <scope>IDENTIFICATION</scope>
</reference>